<feature type="domain" description="KANL3/Tex30 alpha/beta hydrolase-like" evidence="2">
    <location>
        <begin position="175"/>
        <end position="274"/>
    </location>
</feature>
<proteinExistence type="predicted"/>
<dbReference type="InterPro" id="IPR029058">
    <property type="entry name" value="AB_hydrolase_fold"/>
</dbReference>
<dbReference type="Pfam" id="PF20408">
    <property type="entry name" value="Abhydrolase_11"/>
    <property type="match status" value="1"/>
</dbReference>
<dbReference type="AlphaFoldDB" id="A0A918X5W2"/>
<dbReference type="EMBL" id="BMVC01000021">
    <property type="protein sequence ID" value="GHD14501.1"/>
    <property type="molecule type" value="Genomic_DNA"/>
</dbReference>
<reference evidence="3" key="1">
    <citation type="journal article" date="2014" name="Int. J. Syst. Evol. Microbiol.">
        <title>Complete genome sequence of Corynebacterium casei LMG S-19264T (=DSM 44701T), isolated from a smear-ripened cheese.</title>
        <authorList>
            <consortium name="US DOE Joint Genome Institute (JGI-PGF)"/>
            <person name="Walter F."/>
            <person name="Albersmeier A."/>
            <person name="Kalinowski J."/>
            <person name="Ruckert C."/>
        </authorList>
    </citation>
    <scope>NUCLEOTIDE SEQUENCE</scope>
    <source>
        <strain evidence="3">JCM 4637</strain>
    </source>
</reference>
<name>A0A918X5W2_9ACTN</name>
<feature type="region of interest" description="Disordered" evidence="1">
    <location>
        <begin position="1"/>
        <end position="94"/>
    </location>
</feature>
<accession>A0A918X5W2</accession>
<organism evidence="3 4">
    <name type="scientific">Streptomyces finlayi</name>
    <dbReference type="NCBI Taxonomy" id="67296"/>
    <lineage>
        <taxon>Bacteria</taxon>
        <taxon>Bacillati</taxon>
        <taxon>Actinomycetota</taxon>
        <taxon>Actinomycetes</taxon>
        <taxon>Kitasatosporales</taxon>
        <taxon>Streptomycetaceae</taxon>
        <taxon>Streptomyces</taxon>
    </lineage>
</organism>
<dbReference type="InterPro" id="IPR046879">
    <property type="entry name" value="KANL3/Tex30_Abhydrolase"/>
</dbReference>
<evidence type="ECO:0000313" key="4">
    <source>
        <dbReference type="Proteomes" id="UP000638353"/>
    </source>
</evidence>
<evidence type="ECO:0000259" key="2">
    <source>
        <dbReference type="Pfam" id="PF20408"/>
    </source>
</evidence>
<gene>
    <name evidence="3" type="ORF">GCM10010334_73790</name>
</gene>
<feature type="compositionally biased region" description="Basic and acidic residues" evidence="1">
    <location>
        <begin position="67"/>
        <end position="78"/>
    </location>
</feature>
<dbReference type="Proteomes" id="UP000638353">
    <property type="component" value="Unassembled WGS sequence"/>
</dbReference>
<feature type="compositionally biased region" description="Polar residues" evidence="1">
    <location>
        <begin position="45"/>
        <end position="57"/>
    </location>
</feature>
<reference evidence="3" key="2">
    <citation type="submission" date="2020-09" db="EMBL/GenBank/DDBJ databases">
        <authorList>
            <person name="Sun Q."/>
            <person name="Ohkuma M."/>
        </authorList>
    </citation>
    <scope>NUCLEOTIDE SEQUENCE</scope>
    <source>
        <strain evidence="3">JCM 4637</strain>
    </source>
</reference>
<dbReference type="SUPFAM" id="SSF53474">
    <property type="entry name" value="alpha/beta-Hydrolases"/>
    <property type="match status" value="1"/>
</dbReference>
<protein>
    <recommendedName>
        <fullName evidence="2">KANL3/Tex30 alpha/beta hydrolase-like domain-containing protein</fullName>
    </recommendedName>
</protein>
<comment type="caution">
    <text evidence="3">The sequence shown here is derived from an EMBL/GenBank/DDBJ whole genome shotgun (WGS) entry which is preliminary data.</text>
</comment>
<dbReference type="Gene3D" id="3.40.50.1820">
    <property type="entry name" value="alpha/beta hydrolase"/>
    <property type="match status" value="1"/>
</dbReference>
<evidence type="ECO:0000256" key="1">
    <source>
        <dbReference type="SAM" id="MobiDB-lite"/>
    </source>
</evidence>
<sequence>MSAALSLPGARGPQLVRTNARCHADRAANRAGVGRVPEDGAAGAPSTTAADHGQSTGPPAPNTPRGPDPEKPEAETHMRTRGASASERTDEQKPAPEAAVLLLHGGRADGLEPPPPLNLPGRRMIPFGRAITRAAGSHPLALRTAVYRHRGWNGTRADPVHDALRALDSLAEDLGPVPVVLVGHSMGGRAALRVAGHPQVTGVVGLAPWCPADEPVDHLAGRDLVLLHGDRDRTTSPRGTRELAARARRAGARTCVVTVEGGDHAMLRRAGEWHTATAAVTTGLLGFSPLPTAVSAALAPGGDTVLRIEDLR</sequence>
<evidence type="ECO:0000313" key="3">
    <source>
        <dbReference type="EMBL" id="GHD14501.1"/>
    </source>
</evidence>